<proteinExistence type="predicted"/>
<sequence>MDCYGLFPKFKLNRKLNDDEKNYNLKQLNKIELEGNRLISDAKVISMNSRYLEIVDKFYSSKGVSALIGISLFSMFLFASLSTVYTIVFDYGWSGIGISYPFLLLLIPFLGAIFFTLKILRTELFAWTHYPIRFDRNNRMVHFFRTDGTICSVPWDKIFFTSGLNHRKEFNKDYYISGHVLADDNETVIDTFCLPATGPDREGLEGHWEFIRRYMEEGPESVVHAVKDCLPIAGKREGYQFGLIYLMVAFTGAPIILFPLIFTLSFIYSIPRYIAMVTSKIPVWPESIEEQCAVLENDPYAVDASINSKHPWRDIFRKQPEDEC</sequence>
<feature type="transmembrane region" description="Helical" evidence="1">
    <location>
        <begin position="100"/>
        <end position="120"/>
    </location>
</feature>
<evidence type="ECO:0000313" key="4">
    <source>
        <dbReference type="Proteomes" id="UP000585363"/>
    </source>
</evidence>
<comment type="caution">
    <text evidence="3">The sequence shown here is derived from an EMBL/GenBank/DDBJ whole genome shotgun (WGS) entry which is preliminary data.</text>
</comment>
<gene>
    <name evidence="3" type="ORF">GW590_07045</name>
</gene>
<dbReference type="AlphaFoldDB" id="A0A848MGZ7"/>
<feature type="transmembrane region" description="Helical" evidence="1">
    <location>
        <begin position="66"/>
        <end position="88"/>
    </location>
</feature>
<evidence type="ECO:0000256" key="1">
    <source>
        <dbReference type="SAM" id="Phobius"/>
    </source>
</evidence>
<keyword evidence="1" id="KW-0812">Transmembrane</keyword>
<evidence type="ECO:0000313" key="3">
    <source>
        <dbReference type="EMBL" id="NMP26616.1"/>
    </source>
</evidence>
<reference evidence="3 4" key="1">
    <citation type="submission" date="2020-01" db="EMBL/GenBank/DDBJ databases">
        <authorList>
            <person name="Lee S.D."/>
        </authorList>
    </citation>
    <scope>NUCLEOTIDE SEQUENCE [LARGE SCALE GENOMIC DNA]</scope>
    <source>
        <strain evidence="3 4">SAP-1</strain>
    </source>
</reference>
<dbReference type="EMBL" id="JAADJU010000003">
    <property type="protein sequence ID" value="NMP26616.1"/>
    <property type="molecule type" value="Genomic_DNA"/>
</dbReference>
<dbReference type="RefSeq" id="WP_169402309.1">
    <property type="nucleotide sequence ID" value="NZ_JAADJU010000003.1"/>
</dbReference>
<reference evidence="3 4" key="2">
    <citation type="submission" date="2020-06" db="EMBL/GenBank/DDBJ databases">
        <title>Polyphasic characterization of a Rahnella strain isolated from tree sap.</title>
        <authorList>
            <person name="Kim I.S."/>
        </authorList>
    </citation>
    <scope>NUCLEOTIDE SEQUENCE [LARGE SCALE GENOMIC DNA]</scope>
    <source>
        <strain evidence="3 4">SAP-1</strain>
    </source>
</reference>
<keyword evidence="1" id="KW-1133">Transmembrane helix</keyword>
<dbReference type="Proteomes" id="UP000585363">
    <property type="component" value="Unassembled WGS sequence"/>
</dbReference>
<keyword evidence="4" id="KW-1185">Reference proteome</keyword>
<protein>
    <recommendedName>
        <fullName evidence="2">DUF6708 domain-containing protein</fullName>
    </recommendedName>
</protein>
<feature type="transmembrane region" description="Helical" evidence="1">
    <location>
        <begin position="243"/>
        <end position="268"/>
    </location>
</feature>
<feature type="domain" description="DUF6708" evidence="2">
    <location>
        <begin position="112"/>
        <end position="293"/>
    </location>
</feature>
<accession>A0A848MGZ7</accession>
<evidence type="ECO:0000259" key="2">
    <source>
        <dbReference type="Pfam" id="PF20455"/>
    </source>
</evidence>
<dbReference type="InterPro" id="IPR046554">
    <property type="entry name" value="DUF6708"/>
</dbReference>
<organism evidence="3 4">
    <name type="scientific">Rouxiella aceris</name>
    <dbReference type="NCBI Taxonomy" id="2703884"/>
    <lineage>
        <taxon>Bacteria</taxon>
        <taxon>Pseudomonadati</taxon>
        <taxon>Pseudomonadota</taxon>
        <taxon>Gammaproteobacteria</taxon>
        <taxon>Enterobacterales</taxon>
        <taxon>Yersiniaceae</taxon>
        <taxon>Rouxiella</taxon>
    </lineage>
</organism>
<keyword evidence="1" id="KW-0472">Membrane</keyword>
<name>A0A848MGZ7_9GAMM</name>
<dbReference type="Pfam" id="PF20455">
    <property type="entry name" value="DUF6708"/>
    <property type="match status" value="1"/>
</dbReference>